<name>A0A7I4Z1A7_HAECO</name>
<dbReference type="OrthoDB" id="10340927at2759"/>
<dbReference type="AlphaFoldDB" id="A0A7I4Z1A7"/>
<keyword evidence="1" id="KW-1185">Reference proteome</keyword>
<evidence type="ECO:0000313" key="2">
    <source>
        <dbReference type="WBParaSite" id="HCON_00173240-00001"/>
    </source>
</evidence>
<proteinExistence type="predicted"/>
<organism evidence="1 2">
    <name type="scientific">Haemonchus contortus</name>
    <name type="common">Barber pole worm</name>
    <dbReference type="NCBI Taxonomy" id="6289"/>
    <lineage>
        <taxon>Eukaryota</taxon>
        <taxon>Metazoa</taxon>
        <taxon>Ecdysozoa</taxon>
        <taxon>Nematoda</taxon>
        <taxon>Chromadorea</taxon>
        <taxon>Rhabditida</taxon>
        <taxon>Rhabditina</taxon>
        <taxon>Rhabditomorpha</taxon>
        <taxon>Strongyloidea</taxon>
        <taxon>Trichostrongylidae</taxon>
        <taxon>Haemonchus</taxon>
    </lineage>
</organism>
<protein>
    <submittedName>
        <fullName evidence="2">AMP-binding domain-containing protein</fullName>
    </submittedName>
</protein>
<reference evidence="2" key="1">
    <citation type="submission" date="2020-12" db="UniProtKB">
        <authorList>
            <consortium name="WormBaseParasite"/>
        </authorList>
    </citation>
    <scope>IDENTIFICATION</scope>
    <source>
        <strain evidence="2">MHco3</strain>
    </source>
</reference>
<evidence type="ECO:0000313" key="1">
    <source>
        <dbReference type="Proteomes" id="UP000025227"/>
    </source>
</evidence>
<dbReference type="OMA" id="VEVAMHI"/>
<dbReference type="Proteomes" id="UP000025227">
    <property type="component" value="Unplaced"/>
</dbReference>
<sequence length="158" mass="17567">MNTSRCHSQITLVSAIKQAELSDNSLFVTMDEVGVAMPIEPLVETVKDLKEQLNVVAVGLNSKIDVPADMLTRQSDTLNRKVELPLERTQPKSNSLRPIEDNKNYHPTGRCCRYSDAVSRAVQSSHLNLCNRPRNDCGILCTYCGREHNGLLCPSKLS</sequence>
<dbReference type="WBParaSite" id="HCON_00173240-00001">
    <property type="protein sequence ID" value="HCON_00173240-00001"/>
    <property type="gene ID" value="HCON_00173240"/>
</dbReference>
<accession>A0A7I4Z1A7</accession>